<feature type="transmembrane region" description="Helical" evidence="2">
    <location>
        <begin position="95"/>
        <end position="116"/>
    </location>
</feature>
<comment type="caution">
    <text evidence="4">The sequence shown here is derived from an EMBL/GenBank/DDBJ whole genome shotgun (WGS) entry which is preliminary data.</text>
</comment>
<dbReference type="CDD" id="cd00093">
    <property type="entry name" value="HTH_XRE"/>
    <property type="match status" value="1"/>
</dbReference>
<proteinExistence type="predicted"/>
<dbReference type="Pfam" id="PF13239">
    <property type="entry name" value="2TM"/>
    <property type="match status" value="1"/>
</dbReference>
<dbReference type="Pfam" id="PF01381">
    <property type="entry name" value="HTH_3"/>
    <property type="match status" value="1"/>
</dbReference>
<evidence type="ECO:0000313" key="4">
    <source>
        <dbReference type="EMBL" id="MFC3194733.1"/>
    </source>
</evidence>
<keyword evidence="1" id="KW-0238">DNA-binding</keyword>
<dbReference type="EMBL" id="JBHRTS010000005">
    <property type="protein sequence ID" value="MFC3194733.1"/>
    <property type="molecule type" value="Genomic_DNA"/>
</dbReference>
<accession>A0ABV7J9B1</accession>
<keyword evidence="2" id="KW-1133">Transmembrane helix</keyword>
<protein>
    <submittedName>
        <fullName evidence="4">2TM domain-containing protein</fullName>
    </submittedName>
</protein>
<sequence>MIVKKLRLQQNWSQEQLAEYSGLSIRTIQRIEKGKPASLESFKSIAAVFEVHVDDLQPEIAMKQDNHRPATDEQAPLITREETEAMEYVQGLKSFYLHAMTFVVINIFIMLVNLITSPGYLWFLWALLGWGLGLALHALSTFDWLGHFDSDWEKKQIEKRLGRKL</sequence>
<gene>
    <name evidence="4" type="ORF">ACFODZ_10835</name>
</gene>
<dbReference type="PANTHER" id="PTHR46558">
    <property type="entry name" value="TRACRIPTIONAL REGULATORY PROTEIN-RELATED-RELATED"/>
    <property type="match status" value="1"/>
</dbReference>
<keyword evidence="2" id="KW-0812">Transmembrane</keyword>
<organism evidence="4 5">
    <name type="scientific">Marinicella sediminis</name>
    <dbReference type="NCBI Taxonomy" id="1792834"/>
    <lineage>
        <taxon>Bacteria</taxon>
        <taxon>Pseudomonadati</taxon>
        <taxon>Pseudomonadota</taxon>
        <taxon>Gammaproteobacteria</taxon>
        <taxon>Lysobacterales</taxon>
        <taxon>Marinicellaceae</taxon>
        <taxon>Marinicella</taxon>
    </lineage>
</organism>
<evidence type="ECO:0000256" key="1">
    <source>
        <dbReference type="ARBA" id="ARBA00023125"/>
    </source>
</evidence>
<dbReference type="PROSITE" id="PS50943">
    <property type="entry name" value="HTH_CROC1"/>
    <property type="match status" value="1"/>
</dbReference>
<feature type="domain" description="HTH cro/C1-type" evidence="3">
    <location>
        <begin position="3"/>
        <end position="56"/>
    </location>
</feature>
<dbReference type="InterPro" id="IPR025698">
    <property type="entry name" value="2TM_dom"/>
</dbReference>
<keyword evidence="2" id="KW-0472">Membrane</keyword>
<feature type="transmembrane region" description="Helical" evidence="2">
    <location>
        <begin position="122"/>
        <end position="145"/>
    </location>
</feature>
<dbReference type="Proteomes" id="UP001595533">
    <property type="component" value="Unassembled WGS sequence"/>
</dbReference>
<reference evidence="5" key="1">
    <citation type="journal article" date="2019" name="Int. J. Syst. Evol. Microbiol.">
        <title>The Global Catalogue of Microorganisms (GCM) 10K type strain sequencing project: providing services to taxonomists for standard genome sequencing and annotation.</title>
        <authorList>
            <consortium name="The Broad Institute Genomics Platform"/>
            <consortium name="The Broad Institute Genome Sequencing Center for Infectious Disease"/>
            <person name="Wu L."/>
            <person name="Ma J."/>
        </authorList>
    </citation>
    <scope>NUCLEOTIDE SEQUENCE [LARGE SCALE GENOMIC DNA]</scope>
    <source>
        <strain evidence="5">KCTC 42953</strain>
    </source>
</reference>
<name>A0ABV7J9B1_9GAMM</name>
<keyword evidence="5" id="KW-1185">Reference proteome</keyword>
<dbReference type="Gene3D" id="1.10.260.40">
    <property type="entry name" value="lambda repressor-like DNA-binding domains"/>
    <property type="match status" value="1"/>
</dbReference>
<evidence type="ECO:0000256" key="2">
    <source>
        <dbReference type="SAM" id="Phobius"/>
    </source>
</evidence>
<evidence type="ECO:0000259" key="3">
    <source>
        <dbReference type="PROSITE" id="PS50943"/>
    </source>
</evidence>
<dbReference type="PANTHER" id="PTHR46558:SF11">
    <property type="entry name" value="HTH-TYPE TRANSCRIPTIONAL REGULATOR XRE"/>
    <property type="match status" value="1"/>
</dbReference>
<dbReference type="InterPro" id="IPR001387">
    <property type="entry name" value="Cro/C1-type_HTH"/>
</dbReference>
<evidence type="ECO:0000313" key="5">
    <source>
        <dbReference type="Proteomes" id="UP001595533"/>
    </source>
</evidence>
<dbReference type="RefSeq" id="WP_077410784.1">
    <property type="nucleotide sequence ID" value="NZ_JBHRTS010000005.1"/>
</dbReference>
<dbReference type="SMART" id="SM00530">
    <property type="entry name" value="HTH_XRE"/>
    <property type="match status" value="1"/>
</dbReference>
<dbReference type="SUPFAM" id="SSF47413">
    <property type="entry name" value="lambda repressor-like DNA-binding domains"/>
    <property type="match status" value="1"/>
</dbReference>
<dbReference type="InterPro" id="IPR010982">
    <property type="entry name" value="Lambda_DNA-bd_dom_sf"/>
</dbReference>